<protein>
    <submittedName>
        <fullName evidence="2">Serine/threonine-protein phosphatase</fullName>
    </submittedName>
</protein>
<dbReference type="Proteomes" id="UP000260841">
    <property type="component" value="Unassembled WGS sequence"/>
</dbReference>
<evidence type="ECO:0000313" key="2">
    <source>
        <dbReference type="EMBL" id="RGN88748.1"/>
    </source>
</evidence>
<dbReference type="PROSITE" id="PS51746">
    <property type="entry name" value="PPM_2"/>
    <property type="match status" value="1"/>
</dbReference>
<comment type="caution">
    <text evidence="2">The sequence shown here is derived from an EMBL/GenBank/DDBJ whole genome shotgun (WGS) entry which is preliminary data.</text>
</comment>
<feature type="domain" description="PPM-type phosphatase" evidence="1">
    <location>
        <begin position="88"/>
        <end position="311"/>
    </location>
</feature>
<evidence type="ECO:0000313" key="3">
    <source>
        <dbReference type="Proteomes" id="UP000260841"/>
    </source>
</evidence>
<sequence>MTKNKEKLVKVEAVCTSMTGEFRDTNEDNFYFNGQYMDSDGGIALRLTSGEPEEVEPEEEELSEEMLQIIEESYREAEENGEIPDFDDFDVAELLEDNPIGEILHAPEADVSGKWVAVFDGIGGLPCGEMASYIAAVTLAKAECPWRSREEADYEACMWKIAKAMEANLIKWKKMQKVRQTGTTMAALKFGRNYIFGMSLGDSRIYRLREGKLAQLSTDHTYRHPGHIRSALVGYIGTEYEDDFKKMDFYKLEYQKGDKYLLCTDGVTDMVKDEVLEEILQMPVAEARGKMVDEVNRMGAEDNATFIIAKVV</sequence>
<evidence type="ECO:0000259" key="1">
    <source>
        <dbReference type="PROSITE" id="PS51746"/>
    </source>
</evidence>
<dbReference type="RefSeq" id="WP_117606951.1">
    <property type="nucleotide sequence ID" value="NZ_QRWS01000020.1"/>
</dbReference>
<dbReference type="AlphaFoldDB" id="A0A3E5EIU9"/>
<dbReference type="InterPro" id="IPR001932">
    <property type="entry name" value="PPM-type_phosphatase-like_dom"/>
</dbReference>
<proteinExistence type="predicted"/>
<organism evidence="2 3">
    <name type="scientific">Dorea formicigenerans</name>
    <dbReference type="NCBI Taxonomy" id="39486"/>
    <lineage>
        <taxon>Bacteria</taxon>
        <taxon>Bacillati</taxon>
        <taxon>Bacillota</taxon>
        <taxon>Clostridia</taxon>
        <taxon>Lachnospirales</taxon>
        <taxon>Lachnospiraceae</taxon>
        <taxon>Dorea</taxon>
    </lineage>
</organism>
<dbReference type="CDD" id="cd00143">
    <property type="entry name" value="PP2Cc"/>
    <property type="match status" value="1"/>
</dbReference>
<gene>
    <name evidence="2" type="ORF">DXB36_13395</name>
</gene>
<dbReference type="SUPFAM" id="SSF81606">
    <property type="entry name" value="PP2C-like"/>
    <property type="match status" value="1"/>
</dbReference>
<dbReference type="EMBL" id="QSVB01000017">
    <property type="protein sequence ID" value="RGN88748.1"/>
    <property type="molecule type" value="Genomic_DNA"/>
</dbReference>
<reference evidence="2 3" key="1">
    <citation type="submission" date="2018-08" db="EMBL/GenBank/DDBJ databases">
        <title>A genome reference for cultivated species of the human gut microbiota.</title>
        <authorList>
            <person name="Zou Y."/>
            <person name="Xue W."/>
            <person name="Luo G."/>
        </authorList>
    </citation>
    <scope>NUCLEOTIDE SEQUENCE [LARGE SCALE GENOMIC DNA]</scope>
    <source>
        <strain evidence="2 3">OM03-2</strain>
    </source>
</reference>
<dbReference type="SMART" id="SM00331">
    <property type="entry name" value="PP2C_SIG"/>
    <property type="match status" value="1"/>
</dbReference>
<name>A0A3E5EIU9_9FIRM</name>
<accession>A0A3E5EIU9</accession>
<dbReference type="InterPro" id="IPR036457">
    <property type="entry name" value="PPM-type-like_dom_sf"/>
</dbReference>
<dbReference type="Pfam" id="PF13672">
    <property type="entry name" value="PP2C_2"/>
    <property type="match status" value="1"/>
</dbReference>
<dbReference type="SMART" id="SM00332">
    <property type="entry name" value="PP2Cc"/>
    <property type="match status" value="1"/>
</dbReference>
<dbReference type="Gene3D" id="3.60.40.10">
    <property type="entry name" value="PPM-type phosphatase domain"/>
    <property type="match status" value="1"/>
</dbReference>